<dbReference type="GO" id="GO:0043565">
    <property type="term" value="F:sequence-specific DNA binding"/>
    <property type="evidence" value="ECO:0007669"/>
    <property type="project" value="InterPro"/>
</dbReference>
<dbReference type="AlphaFoldDB" id="A0A521FB75"/>
<dbReference type="Pfam" id="PF12833">
    <property type="entry name" value="HTH_18"/>
    <property type="match status" value="1"/>
</dbReference>
<feature type="domain" description="HTH araC/xylS-type" evidence="4">
    <location>
        <begin position="173"/>
        <end position="271"/>
    </location>
</feature>
<dbReference type="EMBL" id="FXTN01000011">
    <property type="protein sequence ID" value="SMO93452.1"/>
    <property type="molecule type" value="Genomic_DNA"/>
</dbReference>
<dbReference type="InterPro" id="IPR020449">
    <property type="entry name" value="Tscrpt_reg_AraC-type_HTH"/>
</dbReference>
<sequence length="276" mass="31590">MIKKSALPVHFLPGTQFAAADEKIAFGEHFINHRINFYAVVWFTQNQDLHYIDFEPYPIRKNLVYLLAKNQVHSIPSQALPGARVIVFSGDFFHSIEETQIKQLFLPFNNEGIAIPAEMLQYLVNIFSVILAESRGAADITLLLKYTSAFLLVLRRLIKPQALGIYNNDTRVIKVLQLIEQHFKEHQPVSFYADQIGLTPKRTNEILKVILGVSISQLCNQLLLLESKRALYNGILSVKEIAYQLGFSDQSYFSRFFRKHAGSTPEQFRGQFQEAL</sequence>
<keyword evidence="1" id="KW-0805">Transcription regulation</keyword>
<keyword evidence="6" id="KW-1185">Reference proteome</keyword>
<gene>
    <name evidence="5" type="ORF">SAMN06265348_11147</name>
</gene>
<dbReference type="InterPro" id="IPR009057">
    <property type="entry name" value="Homeodomain-like_sf"/>
</dbReference>
<evidence type="ECO:0000256" key="3">
    <source>
        <dbReference type="ARBA" id="ARBA00023163"/>
    </source>
</evidence>
<evidence type="ECO:0000313" key="5">
    <source>
        <dbReference type="EMBL" id="SMO93452.1"/>
    </source>
</evidence>
<evidence type="ECO:0000313" key="6">
    <source>
        <dbReference type="Proteomes" id="UP000320300"/>
    </source>
</evidence>
<dbReference type="PROSITE" id="PS01124">
    <property type="entry name" value="HTH_ARAC_FAMILY_2"/>
    <property type="match status" value="1"/>
</dbReference>
<accession>A0A521FB75</accession>
<dbReference type="GO" id="GO:0003700">
    <property type="term" value="F:DNA-binding transcription factor activity"/>
    <property type="evidence" value="ECO:0007669"/>
    <property type="project" value="InterPro"/>
</dbReference>
<keyword evidence="2 5" id="KW-0238">DNA-binding</keyword>
<reference evidence="5 6" key="1">
    <citation type="submission" date="2017-05" db="EMBL/GenBank/DDBJ databases">
        <authorList>
            <person name="Varghese N."/>
            <person name="Submissions S."/>
        </authorList>
    </citation>
    <scope>NUCLEOTIDE SEQUENCE [LARGE SCALE GENOMIC DNA]</scope>
    <source>
        <strain evidence="5 6">DSM 19036</strain>
    </source>
</reference>
<name>A0A521FB75_9SPHI</name>
<protein>
    <submittedName>
        <fullName evidence="5">AraC-type DNA-binding protein</fullName>
    </submittedName>
</protein>
<dbReference type="Gene3D" id="1.10.10.60">
    <property type="entry name" value="Homeodomain-like"/>
    <property type="match status" value="1"/>
</dbReference>
<dbReference type="RefSeq" id="WP_142530034.1">
    <property type="nucleotide sequence ID" value="NZ_CBCSJO010000001.1"/>
</dbReference>
<dbReference type="SMART" id="SM00342">
    <property type="entry name" value="HTH_ARAC"/>
    <property type="match status" value="1"/>
</dbReference>
<dbReference type="PANTHER" id="PTHR43280">
    <property type="entry name" value="ARAC-FAMILY TRANSCRIPTIONAL REGULATOR"/>
    <property type="match status" value="1"/>
</dbReference>
<proteinExistence type="predicted"/>
<keyword evidence="3" id="KW-0804">Transcription</keyword>
<dbReference type="InterPro" id="IPR018060">
    <property type="entry name" value="HTH_AraC"/>
</dbReference>
<evidence type="ECO:0000259" key="4">
    <source>
        <dbReference type="PROSITE" id="PS01124"/>
    </source>
</evidence>
<dbReference type="OrthoDB" id="2585681at2"/>
<evidence type="ECO:0000256" key="1">
    <source>
        <dbReference type="ARBA" id="ARBA00023015"/>
    </source>
</evidence>
<dbReference type="Proteomes" id="UP000320300">
    <property type="component" value="Unassembled WGS sequence"/>
</dbReference>
<organism evidence="5 6">
    <name type="scientific">Pedobacter westerhofensis</name>
    <dbReference type="NCBI Taxonomy" id="425512"/>
    <lineage>
        <taxon>Bacteria</taxon>
        <taxon>Pseudomonadati</taxon>
        <taxon>Bacteroidota</taxon>
        <taxon>Sphingobacteriia</taxon>
        <taxon>Sphingobacteriales</taxon>
        <taxon>Sphingobacteriaceae</taxon>
        <taxon>Pedobacter</taxon>
    </lineage>
</organism>
<evidence type="ECO:0000256" key="2">
    <source>
        <dbReference type="ARBA" id="ARBA00023125"/>
    </source>
</evidence>
<dbReference type="PRINTS" id="PR00032">
    <property type="entry name" value="HTHARAC"/>
</dbReference>
<dbReference type="SUPFAM" id="SSF46689">
    <property type="entry name" value="Homeodomain-like"/>
    <property type="match status" value="1"/>
</dbReference>
<dbReference type="PANTHER" id="PTHR43280:SF32">
    <property type="entry name" value="TRANSCRIPTIONAL REGULATORY PROTEIN"/>
    <property type="match status" value="1"/>
</dbReference>